<dbReference type="EMBL" id="LUEZ02000013">
    <property type="protein sequence ID" value="RDB28020.1"/>
    <property type="molecule type" value="Genomic_DNA"/>
</dbReference>
<feature type="region of interest" description="Disordered" evidence="1">
    <location>
        <begin position="80"/>
        <end position="106"/>
    </location>
</feature>
<protein>
    <submittedName>
        <fullName evidence="2">Uncharacterized protein</fullName>
    </submittedName>
</protein>
<keyword evidence="3" id="KW-1185">Reference proteome</keyword>
<proteinExistence type="predicted"/>
<name>A0A369K3G2_HYPMA</name>
<gene>
    <name evidence="2" type="ORF">Hypma_002263</name>
</gene>
<evidence type="ECO:0000256" key="1">
    <source>
        <dbReference type="SAM" id="MobiDB-lite"/>
    </source>
</evidence>
<feature type="region of interest" description="Disordered" evidence="1">
    <location>
        <begin position="35"/>
        <end position="63"/>
    </location>
</feature>
<comment type="caution">
    <text evidence="2">The sequence shown here is derived from an EMBL/GenBank/DDBJ whole genome shotgun (WGS) entry which is preliminary data.</text>
</comment>
<dbReference type="Proteomes" id="UP000076154">
    <property type="component" value="Unassembled WGS sequence"/>
</dbReference>
<sequence>MASWALTLLFETHRSLSVPQLRSAFIHHHVRVLHQNKHHADPGPLLRSTQQKQSKTDTKSGDIEQCRCIKDPVSELKMLTGQPHTSWIMSPERDQELESEPEPDDTLGKAIALDLARARARAKALSDKF</sequence>
<dbReference type="InParanoid" id="A0A369K3G2"/>
<evidence type="ECO:0000313" key="3">
    <source>
        <dbReference type="Proteomes" id="UP000076154"/>
    </source>
</evidence>
<reference evidence="2" key="1">
    <citation type="submission" date="2018-04" db="EMBL/GenBank/DDBJ databases">
        <title>Whole genome sequencing of Hypsizygus marmoreus.</title>
        <authorList>
            <person name="Choi I.-G."/>
            <person name="Min B."/>
            <person name="Kim J.-G."/>
            <person name="Kim S."/>
            <person name="Oh Y.-L."/>
            <person name="Kong W.-S."/>
            <person name="Park H."/>
            <person name="Jeong J."/>
            <person name="Song E.-S."/>
        </authorList>
    </citation>
    <scope>NUCLEOTIDE SEQUENCE [LARGE SCALE GENOMIC DNA]</scope>
    <source>
        <strain evidence="2">51987-8</strain>
    </source>
</reference>
<dbReference type="AlphaFoldDB" id="A0A369K3G2"/>
<organism evidence="2 3">
    <name type="scientific">Hypsizygus marmoreus</name>
    <name type="common">White beech mushroom</name>
    <name type="synonym">Agaricus marmoreus</name>
    <dbReference type="NCBI Taxonomy" id="39966"/>
    <lineage>
        <taxon>Eukaryota</taxon>
        <taxon>Fungi</taxon>
        <taxon>Dikarya</taxon>
        <taxon>Basidiomycota</taxon>
        <taxon>Agaricomycotina</taxon>
        <taxon>Agaricomycetes</taxon>
        <taxon>Agaricomycetidae</taxon>
        <taxon>Agaricales</taxon>
        <taxon>Tricholomatineae</taxon>
        <taxon>Lyophyllaceae</taxon>
        <taxon>Hypsizygus</taxon>
    </lineage>
</organism>
<accession>A0A369K3G2</accession>
<feature type="compositionally biased region" description="Basic and acidic residues" evidence="1">
    <location>
        <begin position="54"/>
        <end position="63"/>
    </location>
</feature>
<evidence type="ECO:0000313" key="2">
    <source>
        <dbReference type="EMBL" id="RDB28020.1"/>
    </source>
</evidence>